<feature type="transmembrane region" description="Helical" evidence="8">
    <location>
        <begin position="380"/>
        <end position="403"/>
    </location>
</feature>
<comment type="subcellular location">
    <subcellularLocation>
        <location evidence="1">Cell membrane</location>
        <topology evidence="1">Multi-pass membrane protein</topology>
    </subcellularLocation>
</comment>
<gene>
    <name evidence="10" type="ORF">PAPOLLO_LOCUS19821</name>
</gene>
<evidence type="ECO:0000256" key="6">
    <source>
        <dbReference type="ARBA" id="ARBA00022989"/>
    </source>
</evidence>
<dbReference type="InterPro" id="IPR005828">
    <property type="entry name" value="MFS_sugar_transport-like"/>
</dbReference>
<keyword evidence="3" id="KW-1003">Cell membrane</keyword>
<evidence type="ECO:0000256" key="2">
    <source>
        <dbReference type="ARBA" id="ARBA00022448"/>
    </source>
</evidence>
<sequence length="479" mass="52892">MSKLGNRTVQYIAGICVSFAFCFTGATISWPSPVIPKFKSGEANLQLTDTQISWVVALAALGALPGCYIGQVLSERVGRRRTIFCAAVPGIIGALMILITKMTEIMYVARILMGISNGITAVVTMIYLTEIADKEIRGALGMLVQVMINLGALAMYGIGPFVSYNVLNCILTAIPIFNLTICLWIPESPYYHLKDGRFAAAKKEFMLIKGCKDVKRAEEELSVIRVHVRESMENKSTIKELLTKERYRKAVYIIIGLKVLQYMTGSLAIQSYLEVIFRQSSSISGPYASIVYGFVQLGAGIGATFLAGYFGRRILMLISCIGVAVSLSIVGLYFYLQDTMLINSETLSAVSIVPLIGILGFNILYTVGIGNIPYIMQAELFPINVKTVASSGATMMACVFNFAVTKSYQGIKDVFGHYTVFWSFASIAYFGVLFIYFFVPETKGKTLEEIQEDMEESEFEVEMLQVKDSIEISREKTNL</sequence>
<accession>A0A8S3XQF0</accession>
<dbReference type="FunFam" id="1.20.1250.20:FF:000218">
    <property type="entry name" value="facilitated trehalose transporter Tret1"/>
    <property type="match status" value="1"/>
</dbReference>
<feature type="domain" description="Major facilitator superfamily (MFS) profile" evidence="9">
    <location>
        <begin position="10"/>
        <end position="443"/>
    </location>
</feature>
<evidence type="ECO:0000256" key="4">
    <source>
        <dbReference type="ARBA" id="ARBA00022597"/>
    </source>
</evidence>
<feature type="transmembrane region" description="Helical" evidence="8">
    <location>
        <begin position="12"/>
        <end position="32"/>
    </location>
</feature>
<dbReference type="GO" id="GO:0005886">
    <property type="term" value="C:plasma membrane"/>
    <property type="evidence" value="ECO:0007669"/>
    <property type="project" value="UniProtKB-SubCell"/>
</dbReference>
<evidence type="ECO:0000256" key="5">
    <source>
        <dbReference type="ARBA" id="ARBA00022692"/>
    </source>
</evidence>
<feature type="transmembrane region" description="Helical" evidence="8">
    <location>
        <begin position="140"/>
        <end position="158"/>
    </location>
</feature>
<evidence type="ECO:0000256" key="8">
    <source>
        <dbReference type="SAM" id="Phobius"/>
    </source>
</evidence>
<dbReference type="Pfam" id="PF00083">
    <property type="entry name" value="Sugar_tr"/>
    <property type="match status" value="1"/>
</dbReference>
<keyword evidence="2" id="KW-0813">Transport</keyword>
<comment type="caution">
    <text evidence="10">The sequence shown here is derived from an EMBL/GenBank/DDBJ whole genome shotgun (WGS) entry which is preliminary data.</text>
</comment>
<dbReference type="GO" id="GO:0022857">
    <property type="term" value="F:transmembrane transporter activity"/>
    <property type="evidence" value="ECO:0007669"/>
    <property type="project" value="InterPro"/>
</dbReference>
<evidence type="ECO:0000313" key="10">
    <source>
        <dbReference type="EMBL" id="CAG5031895.1"/>
    </source>
</evidence>
<feature type="transmembrane region" description="Helical" evidence="8">
    <location>
        <begin position="314"/>
        <end position="336"/>
    </location>
</feature>
<keyword evidence="11" id="KW-1185">Reference proteome</keyword>
<evidence type="ECO:0000256" key="7">
    <source>
        <dbReference type="ARBA" id="ARBA00023136"/>
    </source>
</evidence>
<feature type="transmembrane region" description="Helical" evidence="8">
    <location>
        <begin position="348"/>
        <end position="368"/>
    </location>
</feature>
<evidence type="ECO:0000313" key="11">
    <source>
        <dbReference type="Proteomes" id="UP000691718"/>
    </source>
</evidence>
<dbReference type="PROSITE" id="PS00217">
    <property type="entry name" value="SUGAR_TRANSPORT_2"/>
    <property type="match status" value="1"/>
</dbReference>
<feature type="transmembrane region" description="Helical" evidence="8">
    <location>
        <begin position="415"/>
        <end position="439"/>
    </location>
</feature>
<dbReference type="AlphaFoldDB" id="A0A8S3XQF0"/>
<evidence type="ECO:0000259" key="9">
    <source>
        <dbReference type="PROSITE" id="PS50850"/>
    </source>
</evidence>
<dbReference type="PANTHER" id="PTHR48021">
    <property type="match status" value="1"/>
</dbReference>
<reference evidence="10" key="1">
    <citation type="submission" date="2021-04" db="EMBL/GenBank/DDBJ databases">
        <authorList>
            <person name="Tunstrom K."/>
        </authorList>
    </citation>
    <scope>NUCLEOTIDE SEQUENCE</scope>
</reference>
<dbReference type="InterPro" id="IPR005829">
    <property type="entry name" value="Sugar_transporter_CS"/>
</dbReference>
<organism evidence="10 11">
    <name type="scientific">Parnassius apollo</name>
    <name type="common">Apollo butterfly</name>
    <name type="synonym">Papilio apollo</name>
    <dbReference type="NCBI Taxonomy" id="110799"/>
    <lineage>
        <taxon>Eukaryota</taxon>
        <taxon>Metazoa</taxon>
        <taxon>Ecdysozoa</taxon>
        <taxon>Arthropoda</taxon>
        <taxon>Hexapoda</taxon>
        <taxon>Insecta</taxon>
        <taxon>Pterygota</taxon>
        <taxon>Neoptera</taxon>
        <taxon>Endopterygota</taxon>
        <taxon>Lepidoptera</taxon>
        <taxon>Glossata</taxon>
        <taxon>Ditrysia</taxon>
        <taxon>Papilionoidea</taxon>
        <taxon>Papilionidae</taxon>
        <taxon>Parnassiinae</taxon>
        <taxon>Parnassini</taxon>
        <taxon>Parnassius</taxon>
        <taxon>Parnassius</taxon>
    </lineage>
</organism>
<proteinExistence type="predicted"/>
<dbReference type="InterPro" id="IPR020846">
    <property type="entry name" value="MFS_dom"/>
</dbReference>
<evidence type="ECO:0000256" key="1">
    <source>
        <dbReference type="ARBA" id="ARBA00004651"/>
    </source>
</evidence>
<protein>
    <submittedName>
        <fullName evidence="10">(apollo) hypothetical protein</fullName>
    </submittedName>
</protein>
<keyword evidence="7 8" id="KW-0472">Membrane</keyword>
<dbReference type="Proteomes" id="UP000691718">
    <property type="component" value="Unassembled WGS sequence"/>
</dbReference>
<feature type="transmembrane region" description="Helical" evidence="8">
    <location>
        <begin position="250"/>
        <end position="273"/>
    </location>
</feature>
<name>A0A8S3XQF0_PARAO</name>
<dbReference type="PANTHER" id="PTHR48021:SF1">
    <property type="entry name" value="GH07001P-RELATED"/>
    <property type="match status" value="1"/>
</dbReference>
<feature type="transmembrane region" description="Helical" evidence="8">
    <location>
        <begin position="285"/>
        <end position="307"/>
    </location>
</feature>
<keyword evidence="6 8" id="KW-1133">Transmembrane helix</keyword>
<dbReference type="InterPro" id="IPR050549">
    <property type="entry name" value="MFS_Trehalose_Transporter"/>
</dbReference>
<keyword evidence="4" id="KW-0762">Sugar transport</keyword>
<dbReference type="EMBL" id="CAJQZP010001218">
    <property type="protein sequence ID" value="CAG5031895.1"/>
    <property type="molecule type" value="Genomic_DNA"/>
</dbReference>
<feature type="transmembrane region" description="Helical" evidence="8">
    <location>
        <begin position="105"/>
        <end position="128"/>
    </location>
</feature>
<evidence type="ECO:0000256" key="3">
    <source>
        <dbReference type="ARBA" id="ARBA00022475"/>
    </source>
</evidence>
<dbReference type="OrthoDB" id="6339427at2759"/>
<feature type="transmembrane region" description="Helical" evidence="8">
    <location>
        <begin position="164"/>
        <end position="185"/>
    </location>
</feature>
<keyword evidence="5 8" id="KW-0812">Transmembrane</keyword>
<feature type="transmembrane region" description="Helical" evidence="8">
    <location>
        <begin position="82"/>
        <end position="99"/>
    </location>
</feature>
<dbReference type="PROSITE" id="PS50850">
    <property type="entry name" value="MFS"/>
    <property type="match status" value="1"/>
</dbReference>
<feature type="transmembrane region" description="Helical" evidence="8">
    <location>
        <begin position="52"/>
        <end position="70"/>
    </location>
</feature>